<organism evidence="1">
    <name type="scientific">marine sediment metagenome</name>
    <dbReference type="NCBI Taxonomy" id="412755"/>
    <lineage>
        <taxon>unclassified sequences</taxon>
        <taxon>metagenomes</taxon>
        <taxon>ecological metagenomes</taxon>
    </lineage>
</organism>
<evidence type="ECO:0000313" key="1">
    <source>
        <dbReference type="EMBL" id="KKK92814.1"/>
    </source>
</evidence>
<accession>A0A0F9BQK9</accession>
<name>A0A0F9BQK9_9ZZZZ</name>
<sequence>METTDASYQHQVQLYNVTTSSPVSTPLGSNSLTPDFQGDELVSPADLPAGDNVYAGVATYGGDRRSVGLPGFG</sequence>
<comment type="caution">
    <text evidence="1">The sequence shown here is derived from an EMBL/GenBank/DDBJ whole genome shotgun (WGS) entry which is preliminary data.</text>
</comment>
<reference evidence="1" key="1">
    <citation type="journal article" date="2015" name="Nature">
        <title>Complex archaea that bridge the gap between prokaryotes and eukaryotes.</title>
        <authorList>
            <person name="Spang A."/>
            <person name="Saw J.H."/>
            <person name="Jorgensen S.L."/>
            <person name="Zaremba-Niedzwiedzka K."/>
            <person name="Martijn J."/>
            <person name="Lind A.E."/>
            <person name="van Eijk R."/>
            <person name="Schleper C."/>
            <person name="Guy L."/>
            <person name="Ettema T.J."/>
        </authorList>
    </citation>
    <scope>NUCLEOTIDE SEQUENCE</scope>
</reference>
<proteinExistence type="predicted"/>
<protein>
    <submittedName>
        <fullName evidence="1">Uncharacterized protein</fullName>
    </submittedName>
</protein>
<dbReference type="AlphaFoldDB" id="A0A0F9BQK9"/>
<gene>
    <name evidence="1" type="ORF">LCGC14_2699160</name>
</gene>
<dbReference type="EMBL" id="LAZR01048046">
    <property type="protein sequence ID" value="KKK92814.1"/>
    <property type="molecule type" value="Genomic_DNA"/>
</dbReference>